<keyword evidence="3" id="KW-1185">Reference proteome</keyword>
<proteinExistence type="predicted"/>
<evidence type="ECO:0000313" key="2">
    <source>
        <dbReference type="EMBL" id="PRP73536.1"/>
    </source>
</evidence>
<dbReference type="AlphaFoldDB" id="A0A2P6MPD5"/>
<feature type="compositionally biased region" description="Basic and acidic residues" evidence="1">
    <location>
        <begin position="1"/>
        <end position="27"/>
    </location>
</feature>
<comment type="caution">
    <text evidence="2">The sequence shown here is derived from an EMBL/GenBank/DDBJ whole genome shotgun (WGS) entry which is preliminary data.</text>
</comment>
<evidence type="ECO:0000256" key="1">
    <source>
        <dbReference type="SAM" id="MobiDB-lite"/>
    </source>
</evidence>
<organism evidence="2 3">
    <name type="scientific">Planoprotostelium fungivorum</name>
    <dbReference type="NCBI Taxonomy" id="1890364"/>
    <lineage>
        <taxon>Eukaryota</taxon>
        <taxon>Amoebozoa</taxon>
        <taxon>Evosea</taxon>
        <taxon>Variosea</taxon>
        <taxon>Cavosteliida</taxon>
        <taxon>Cavosteliaceae</taxon>
        <taxon>Planoprotostelium</taxon>
    </lineage>
</organism>
<gene>
    <name evidence="2" type="ORF">PROFUN_02545</name>
</gene>
<dbReference type="EMBL" id="MDYQ01000599">
    <property type="protein sequence ID" value="PRP73536.1"/>
    <property type="molecule type" value="Genomic_DNA"/>
</dbReference>
<sequence length="53" mass="6050">MGSKRDYLQVNVEDRSSSSHSCSHLEPKTPMAKRLRDTPLRMDVPSIRITPPQ</sequence>
<evidence type="ECO:0000313" key="3">
    <source>
        <dbReference type="Proteomes" id="UP000241769"/>
    </source>
</evidence>
<dbReference type="Proteomes" id="UP000241769">
    <property type="component" value="Unassembled WGS sequence"/>
</dbReference>
<accession>A0A2P6MPD5</accession>
<dbReference type="InParanoid" id="A0A2P6MPD5"/>
<feature type="region of interest" description="Disordered" evidence="1">
    <location>
        <begin position="1"/>
        <end position="53"/>
    </location>
</feature>
<reference evidence="2 3" key="1">
    <citation type="journal article" date="2018" name="Genome Biol. Evol.">
        <title>Multiple Roots of Fruiting Body Formation in Amoebozoa.</title>
        <authorList>
            <person name="Hillmann F."/>
            <person name="Forbes G."/>
            <person name="Novohradska S."/>
            <person name="Ferling I."/>
            <person name="Riege K."/>
            <person name="Groth M."/>
            <person name="Westermann M."/>
            <person name="Marz M."/>
            <person name="Spaller T."/>
            <person name="Winckler T."/>
            <person name="Schaap P."/>
            <person name="Glockner G."/>
        </authorList>
    </citation>
    <scope>NUCLEOTIDE SEQUENCE [LARGE SCALE GENOMIC DNA]</scope>
    <source>
        <strain evidence="2 3">Jena</strain>
    </source>
</reference>
<protein>
    <submittedName>
        <fullName evidence="2">Uncharacterized protein</fullName>
    </submittedName>
</protein>
<name>A0A2P6MPD5_9EUKA</name>